<dbReference type="SUPFAM" id="SSF57567">
    <property type="entry name" value="Serine protease inhibitors"/>
    <property type="match status" value="1"/>
</dbReference>
<feature type="chain" id="PRO_5035271549" description="TIL domain-containing protein" evidence="3">
    <location>
        <begin position="21"/>
        <end position="95"/>
    </location>
</feature>
<keyword evidence="2" id="KW-1015">Disulfide bond</keyword>
<dbReference type="PANTHER" id="PTHR23259">
    <property type="entry name" value="RIDDLE"/>
    <property type="match status" value="1"/>
</dbReference>
<protein>
    <recommendedName>
        <fullName evidence="4">TIL domain-containing protein</fullName>
    </recommendedName>
</protein>
<evidence type="ECO:0000313" key="5">
    <source>
        <dbReference type="EMBL" id="KAG9465310.1"/>
    </source>
</evidence>
<feature type="signal peptide" evidence="3">
    <location>
        <begin position="1"/>
        <end position="20"/>
    </location>
</feature>
<dbReference type="GO" id="GO:0030414">
    <property type="term" value="F:peptidase inhibitor activity"/>
    <property type="evidence" value="ECO:0007669"/>
    <property type="project" value="UniProtKB-KW"/>
</dbReference>
<comment type="caution">
    <text evidence="5">The sequence shown here is derived from an EMBL/GenBank/DDBJ whole genome shotgun (WGS) entry which is preliminary data.</text>
</comment>
<keyword evidence="6" id="KW-1185">Reference proteome</keyword>
<dbReference type="EMBL" id="WNTK01003192">
    <property type="protein sequence ID" value="KAG9465310.1"/>
    <property type="molecule type" value="Genomic_DNA"/>
</dbReference>
<evidence type="ECO:0000256" key="2">
    <source>
        <dbReference type="ARBA" id="ARBA00023157"/>
    </source>
</evidence>
<dbReference type="Proteomes" id="UP000770717">
    <property type="component" value="Unassembled WGS sequence"/>
</dbReference>
<evidence type="ECO:0000256" key="1">
    <source>
        <dbReference type="ARBA" id="ARBA00022690"/>
    </source>
</evidence>
<keyword evidence="3" id="KW-0732">Signal</keyword>
<dbReference type="InterPro" id="IPR051368">
    <property type="entry name" value="SerProtInhib-TIL_Domain"/>
</dbReference>
<dbReference type="OrthoDB" id="9904812at2759"/>
<dbReference type="FunFam" id="2.10.25.10:FF:000055">
    <property type="entry name" value="alpha-tectorin isoform X1"/>
    <property type="match status" value="1"/>
</dbReference>
<dbReference type="Pfam" id="PF01826">
    <property type="entry name" value="TIL"/>
    <property type="match status" value="1"/>
</dbReference>
<proteinExistence type="predicted"/>
<dbReference type="Gene3D" id="2.10.25.10">
    <property type="entry name" value="Laminin"/>
    <property type="match status" value="1"/>
</dbReference>
<evidence type="ECO:0000313" key="6">
    <source>
        <dbReference type="Proteomes" id="UP000770717"/>
    </source>
</evidence>
<accession>A0A8J6E6T3</accession>
<dbReference type="AlphaFoldDB" id="A0A8J6E6T3"/>
<dbReference type="InterPro" id="IPR036084">
    <property type="entry name" value="Ser_inhib-like_sf"/>
</dbReference>
<dbReference type="CDD" id="cd19941">
    <property type="entry name" value="TIL"/>
    <property type="match status" value="1"/>
</dbReference>
<reference evidence="5" key="1">
    <citation type="thesis" date="2020" institute="ProQuest LLC" country="789 East Eisenhower Parkway, Ann Arbor, MI, USA">
        <title>Comparative Genomics and Chromosome Evolution.</title>
        <authorList>
            <person name="Mudd A.B."/>
        </authorList>
    </citation>
    <scope>NUCLEOTIDE SEQUENCE</scope>
    <source>
        <strain evidence="5">HN-11 Male</strain>
        <tissue evidence="5">Kidney and liver</tissue>
    </source>
</reference>
<dbReference type="InterPro" id="IPR002919">
    <property type="entry name" value="TIL_dom"/>
</dbReference>
<dbReference type="PANTHER" id="PTHR23259:SF70">
    <property type="entry name" value="ACCESSORY GLAND PROTEIN ACP62F-RELATED"/>
    <property type="match status" value="1"/>
</dbReference>
<feature type="domain" description="TIL" evidence="4">
    <location>
        <begin position="29"/>
        <end position="86"/>
    </location>
</feature>
<evidence type="ECO:0000259" key="4">
    <source>
        <dbReference type="Pfam" id="PF01826"/>
    </source>
</evidence>
<sequence length="95" mass="10578">MWKLSAILLISASVLQMIDAQDQRPDPRCEENQHWDNCGTRCPARCDIVGRIGMKCPNGCVRGCFCNEGYMFLSGKSGPCVRPEDCPNKNHGYSP</sequence>
<organism evidence="5 6">
    <name type="scientific">Eleutherodactylus coqui</name>
    <name type="common">Puerto Rican coqui</name>
    <dbReference type="NCBI Taxonomy" id="57060"/>
    <lineage>
        <taxon>Eukaryota</taxon>
        <taxon>Metazoa</taxon>
        <taxon>Chordata</taxon>
        <taxon>Craniata</taxon>
        <taxon>Vertebrata</taxon>
        <taxon>Euteleostomi</taxon>
        <taxon>Amphibia</taxon>
        <taxon>Batrachia</taxon>
        <taxon>Anura</taxon>
        <taxon>Neobatrachia</taxon>
        <taxon>Hyloidea</taxon>
        <taxon>Eleutherodactylidae</taxon>
        <taxon>Eleutherodactylinae</taxon>
        <taxon>Eleutherodactylus</taxon>
        <taxon>Eleutherodactylus</taxon>
    </lineage>
</organism>
<evidence type="ECO:0000256" key="3">
    <source>
        <dbReference type="SAM" id="SignalP"/>
    </source>
</evidence>
<gene>
    <name evidence="5" type="ORF">GDO78_018523</name>
</gene>
<name>A0A8J6E6T3_ELECQ</name>
<keyword evidence="1" id="KW-0646">Protease inhibitor</keyword>